<feature type="compositionally biased region" description="Acidic residues" evidence="1">
    <location>
        <begin position="80"/>
        <end position="97"/>
    </location>
</feature>
<feature type="compositionally biased region" description="Acidic residues" evidence="1">
    <location>
        <begin position="113"/>
        <end position="126"/>
    </location>
</feature>
<feature type="region of interest" description="Disordered" evidence="1">
    <location>
        <begin position="1"/>
        <end position="126"/>
    </location>
</feature>
<evidence type="ECO:0000256" key="1">
    <source>
        <dbReference type="SAM" id="MobiDB-lite"/>
    </source>
</evidence>
<keyword evidence="3" id="KW-1185">Reference proteome</keyword>
<protein>
    <submittedName>
        <fullName evidence="2">Uncharacterized protein</fullName>
    </submittedName>
</protein>
<gene>
    <name evidence="2" type="ORF">SEVIR_1G147400v2</name>
</gene>
<evidence type="ECO:0000313" key="3">
    <source>
        <dbReference type="Proteomes" id="UP000298652"/>
    </source>
</evidence>
<organism evidence="2 3">
    <name type="scientific">Setaria viridis</name>
    <name type="common">Green bristlegrass</name>
    <name type="synonym">Setaria italica subsp. viridis</name>
    <dbReference type="NCBI Taxonomy" id="4556"/>
    <lineage>
        <taxon>Eukaryota</taxon>
        <taxon>Viridiplantae</taxon>
        <taxon>Streptophyta</taxon>
        <taxon>Embryophyta</taxon>
        <taxon>Tracheophyta</taxon>
        <taxon>Spermatophyta</taxon>
        <taxon>Magnoliopsida</taxon>
        <taxon>Liliopsida</taxon>
        <taxon>Poales</taxon>
        <taxon>Poaceae</taxon>
        <taxon>PACMAD clade</taxon>
        <taxon>Panicoideae</taxon>
        <taxon>Panicodae</taxon>
        <taxon>Paniceae</taxon>
        <taxon>Cenchrinae</taxon>
        <taxon>Setaria</taxon>
    </lineage>
</organism>
<feature type="compositionally biased region" description="Acidic residues" evidence="1">
    <location>
        <begin position="55"/>
        <end position="71"/>
    </location>
</feature>
<name>A0A4U6W8Z0_SETVI</name>
<dbReference type="AlphaFoldDB" id="A0A4U6W8Z0"/>
<proteinExistence type="predicted"/>
<sequence>MSTPPDSPIDPSGLWPSKLPQVFSDDDEEDSITVSSDGEHGSSAQEFYGVKSDEDISEGVDNDTNDGNDDSDNGKNGDNDSSDDGEDDYNEDGEDSDNNASGPPSKHCCVDDLREDDGGLGDDDAA</sequence>
<dbReference type="EMBL" id="CM016552">
    <property type="protein sequence ID" value="TKW38971.1"/>
    <property type="molecule type" value="Genomic_DNA"/>
</dbReference>
<evidence type="ECO:0000313" key="2">
    <source>
        <dbReference type="EMBL" id="TKW38971.1"/>
    </source>
</evidence>
<dbReference type="Gramene" id="TKW38971">
    <property type="protein sequence ID" value="TKW38971"/>
    <property type="gene ID" value="SEVIR_1G147400v2"/>
</dbReference>
<reference evidence="2" key="1">
    <citation type="submission" date="2019-03" db="EMBL/GenBank/DDBJ databases">
        <title>WGS assembly of Setaria viridis.</title>
        <authorList>
            <person name="Huang P."/>
            <person name="Jenkins J."/>
            <person name="Grimwood J."/>
            <person name="Barry K."/>
            <person name="Healey A."/>
            <person name="Mamidi S."/>
            <person name="Sreedasyam A."/>
            <person name="Shu S."/>
            <person name="Feldman M."/>
            <person name="Wu J."/>
            <person name="Yu Y."/>
            <person name="Chen C."/>
            <person name="Johnson J."/>
            <person name="Rokhsar D."/>
            <person name="Baxter I."/>
            <person name="Schmutz J."/>
            <person name="Brutnell T."/>
            <person name="Kellogg E."/>
        </authorList>
    </citation>
    <scope>NUCLEOTIDE SEQUENCE [LARGE SCALE GENOMIC DNA]</scope>
</reference>
<dbReference type="Proteomes" id="UP000298652">
    <property type="component" value="Chromosome 1"/>
</dbReference>
<accession>A0A4U6W8Z0</accession>